<dbReference type="PANTHER" id="PTHR33373">
    <property type="entry name" value="OS07G0479600 PROTEIN"/>
    <property type="match status" value="1"/>
</dbReference>
<protein>
    <recommendedName>
        <fullName evidence="1">Gag1-like clamp domain-containing protein</fullName>
    </recommendedName>
</protein>
<reference evidence="2" key="1">
    <citation type="submission" date="2021-08" db="EMBL/GenBank/DDBJ databases">
        <title>WGS assembly of Ceratopteris richardii.</title>
        <authorList>
            <person name="Marchant D.B."/>
            <person name="Chen G."/>
            <person name="Jenkins J."/>
            <person name="Shu S."/>
            <person name="Leebens-Mack J."/>
            <person name="Grimwood J."/>
            <person name="Schmutz J."/>
            <person name="Soltis P."/>
            <person name="Soltis D."/>
            <person name="Chen Z.-H."/>
        </authorList>
    </citation>
    <scope>NUCLEOTIDE SEQUENCE</scope>
    <source>
        <strain evidence="2">Whitten #5841</strain>
        <tissue evidence="2">Leaf</tissue>
    </source>
</reference>
<evidence type="ECO:0000259" key="1">
    <source>
        <dbReference type="Pfam" id="PF13259"/>
    </source>
</evidence>
<dbReference type="InterPro" id="IPR025124">
    <property type="entry name" value="Gag1-like_clamp"/>
</dbReference>
<feature type="domain" description="Gag1-like clamp" evidence="1">
    <location>
        <begin position="113"/>
        <end position="150"/>
    </location>
</feature>
<evidence type="ECO:0000313" key="2">
    <source>
        <dbReference type="EMBL" id="KAH7436491.1"/>
    </source>
</evidence>
<keyword evidence="3" id="KW-1185">Reference proteome</keyword>
<proteinExistence type="predicted"/>
<name>A0A8T2UK06_CERRI</name>
<accession>A0A8T2UK06</accession>
<dbReference type="EMBL" id="CM035410">
    <property type="protein sequence ID" value="KAH7436491.1"/>
    <property type="molecule type" value="Genomic_DNA"/>
</dbReference>
<dbReference type="OrthoDB" id="1896025at2759"/>
<dbReference type="AlphaFoldDB" id="A0A8T2UK06"/>
<dbReference type="Proteomes" id="UP000825935">
    <property type="component" value="Chromosome 5"/>
</dbReference>
<dbReference type="PANTHER" id="PTHR33373:SF34">
    <property type="entry name" value="DUF4050 DOMAIN-CONTAINING PROTEIN"/>
    <property type="match status" value="1"/>
</dbReference>
<organism evidence="2 3">
    <name type="scientific">Ceratopteris richardii</name>
    <name type="common">Triangle waterfern</name>
    <dbReference type="NCBI Taxonomy" id="49495"/>
    <lineage>
        <taxon>Eukaryota</taxon>
        <taxon>Viridiplantae</taxon>
        <taxon>Streptophyta</taxon>
        <taxon>Embryophyta</taxon>
        <taxon>Tracheophyta</taxon>
        <taxon>Polypodiopsida</taxon>
        <taxon>Polypodiidae</taxon>
        <taxon>Polypodiales</taxon>
        <taxon>Pteridineae</taxon>
        <taxon>Pteridaceae</taxon>
        <taxon>Parkerioideae</taxon>
        <taxon>Ceratopteris</taxon>
    </lineage>
</organism>
<dbReference type="Pfam" id="PF13259">
    <property type="entry name" value="clamp_Gag1-like"/>
    <property type="match status" value="1"/>
</dbReference>
<sequence length="154" mass="17149">MLSFRELCFAACEQVACMGACFGSCSKSSDVASVDQALSSSNELDVLKGLKTSQGFPSGKQHPITETLDAQVRPSGVNENYGLVLWTEQRKQWTQRINQSRLTKTRGSIISRSATYEELLSTSHPFQKPIPLSEMVNFLVQVWEQEGLYDLPDL</sequence>
<evidence type="ECO:0000313" key="3">
    <source>
        <dbReference type="Proteomes" id="UP000825935"/>
    </source>
</evidence>
<comment type="caution">
    <text evidence="2">The sequence shown here is derived from an EMBL/GenBank/DDBJ whole genome shotgun (WGS) entry which is preliminary data.</text>
</comment>
<gene>
    <name evidence="2" type="ORF">KP509_05G022300</name>
</gene>